<dbReference type="EMBL" id="JAVRBK010000002">
    <property type="protein sequence ID" value="KAK5647965.1"/>
    <property type="molecule type" value="Genomic_DNA"/>
</dbReference>
<reference evidence="1 2" key="1">
    <citation type="journal article" date="2024" name="Insects">
        <title>An Improved Chromosome-Level Genome Assembly of the Firefly Pyrocoelia pectoralis.</title>
        <authorList>
            <person name="Fu X."/>
            <person name="Meyer-Rochow V.B."/>
            <person name="Ballantyne L."/>
            <person name="Zhu X."/>
        </authorList>
    </citation>
    <scope>NUCLEOTIDE SEQUENCE [LARGE SCALE GENOMIC DNA]</scope>
    <source>
        <strain evidence="1">XCY_ONT2</strain>
    </source>
</reference>
<organism evidence="1 2">
    <name type="scientific">Pyrocoelia pectoralis</name>
    <dbReference type="NCBI Taxonomy" id="417401"/>
    <lineage>
        <taxon>Eukaryota</taxon>
        <taxon>Metazoa</taxon>
        <taxon>Ecdysozoa</taxon>
        <taxon>Arthropoda</taxon>
        <taxon>Hexapoda</taxon>
        <taxon>Insecta</taxon>
        <taxon>Pterygota</taxon>
        <taxon>Neoptera</taxon>
        <taxon>Endopterygota</taxon>
        <taxon>Coleoptera</taxon>
        <taxon>Polyphaga</taxon>
        <taxon>Elateriformia</taxon>
        <taxon>Elateroidea</taxon>
        <taxon>Lampyridae</taxon>
        <taxon>Lampyrinae</taxon>
        <taxon>Pyrocoelia</taxon>
    </lineage>
</organism>
<gene>
    <name evidence="1" type="ORF">RI129_002857</name>
</gene>
<sequence length="687" mass="78391">MRKVSRKTYRTAKYQTDKDIAIAESANLVSTESLNHKQDPVLTSHAVLSSQLDFSDNRVEPNSLFDSSTFDNDLTSDNDLSSNVSLSNHSLHSDDLVSVCQRNNSNIDNNINVQIRNWALTHNIPLNAISDLLKILKSYFPSLPTDARSLLNTPRHIVKKKIEPGEYVHFGLRDCIEKLLSQLQSSNCITTIEACINIDGLPISKSSGSQIYPILCSLFENRNVVNVIGIYHGNIKPNDANLFLQDFVEEAIDLTNNGFTKNGRVLPFRIKSLIFDAPAKSFCTYTTGHSGYSSCSKCLIKGSYLENRVCFPVTTYSELRTDNDFRKQYDPNHHNGTSILELIPHLDMVQDIPLDYMHLICLGVVRKLIALWCGAAKPPSKLSSKQTKELSVSLEHMSSYVPCEFARKPRSLSERKRWKATEYRQFLYYTGPVVCANILNVDMYTNFLSLHVATTILSSPKYLKLHVDYSHSLFMYFVETFMILYGKQNVSHNIHNLIHIVNDAKRFGILDNFSAFPYENYLQRLKKLLRKNDNPLSQIAHRISEHSLLDIPMPSKNTFDFCYTPKKEHNNGPLLPSCFYPQYECLVFHNFSLKLSEANNCCRLKKGNIIEIKNFASTCDGIVIIGSEYRTVEDLYKSPCRSSNIGVYLVSDRSKLQIWNTNEILFKYFKIPVKDKFAVFPILHTEQ</sequence>
<dbReference type="AlphaFoldDB" id="A0AAN7VG12"/>
<comment type="caution">
    <text evidence="1">The sequence shown here is derived from an EMBL/GenBank/DDBJ whole genome shotgun (WGS) entry which is preliminary data.</text>
</comment>
<protein>
    <recommendedName>
        <fullName evidence="3">Transposase domain-containing protein</fullName>
    </recommendedName>
</protein>
<accession>A0AAN7VG12</accession>
<dbReference type="Proteomes" id="UP001329430">
    <property type="component" value="Chromosome 2"/>
</dbReference>
<name>A0AAN7VG12_9COLE</name>
<proteinExistence type="predicted"/>
<dbReference type="PANTHER" id="PTHR33053">
    <property type="entry name" value="PROTEIN, PUTATIVE-RELATED"/>
    <property type="match status" value="1"/>
</dbReference>
<dbReference type="PANTHER" id="PTHR33053:SF24">
    <property type="entry name" value="TRANSPOSASE DOMAIN-CONTAINING PROTEIN"/>
    <property type="match status" value="1"/>
</dbReference>
<evidence type="ECO:0008006" key="3">
    <source>
        <dbReference type="Google" id="ProtNLM"/>
    </source>
</evidence>
<evidence type="ECO:0000313" key="1">
    <source>
        <dbReference type="EMBL" id="KAK5647965.1"/>
    </source>
</evidence>
<evidence type="ECO:0000313" key="2">
    <source>
        <dbReference type="Proteomes" id="UP001329430"/>
    </source>
</evidence>
<keyword evidence="2" id="KW-1185">Reference proteome</keyword>